<comment type="catalytic activity">
    <reaction evidence="10">
        <text>ATP + H2O = ADP + phosphate + H(+)</text>
        <dbReference type="Rhea" id="RHEA:13065"/>
        <dbReference type="ChEBI" id="CHEBI:15377"/>
        <dbReference type="ChEBI" id="CHEBI:15378"/>
        <dbReference type="ChEBI" id="CHEBI:30616"/>
        <dbReference type="ChEBI" id="CHEBI:43474"/>
        <dbReference type="ChEBI" id="CHEBI:456216"/>
    </reaction>
    <physiologicalReaction direction="left-to-right" evidence="10">
        <dbReference type="Rhea" id="RHEA:13066"/>
    </physiologicalReaction>
</comment>
<feature type="compositionally biased region" description="Basic residues" evidence="11">
    <location>
        <begin position="1179"/>
        <end position="1188"/>
    </location>
</feature>
<evidence type="ECO:0000313" key="13">
    <source>
        <dbReference type="EMBL" id="CAG8477334.1"/>
    </source>
</evidence>
<keyword evidence="5" id="KW-0378">Hydrolase</keyword>
<feature type="compositionally biased region" description="Acidic residues" evidence="11">
    <location>
        <begin position="277"/>
        <end position="293"/>
    </location>
</feature>
<keyword evidence="7" id="KW-0472">Membrane</keyword>
<keyword evidence="6" id="KW-0067">ATP-binding</keyword>
<dbReference type="SMART" id="SM00382">
    <property type="entry name" value="AAA"/>
    <property type="match status" value="2"/>
</dbReference>
<evidence type="ECO:0000256" key="10">
    <source>
        <dbReference type="ARBA" id="ARBA00048778"/>
    </source>
</evidence>
<dbReference type="GO" id="GO:0016558">
    <property type="term" value="P:protein import into peroxisome matrix"/>
    <property type="evidence" value="ECO:0007669"/>
    <property type="project" value="TreeGrafter"/>
</dbReference>
<dbReference type="InterPro" id="IPR056995">
    <property type="entry name" value="PEX6_4th_dom"/>
</dbReference>
<dbReference type="SUPFAM" id="SSF52540">
    <property type="entry name" value="P-loop containing nucleoside triphosphate hydrolases"/>
    <property type="match status" value="2"/>
</dbReference>
<dbReference type="Proteomes" id="UP000789739">
    <property type="component" value="Unassembled WGS sequence"/>
</dbReference>
<dbReference type="OrthoDB" id="5553750at2759"/>
<dbReference type="GO" id="GO:0016887">
    <property type="term" value="F:ATP hydrolysis activity"/>
    <property type="evidence" value="ECO:0007669"/>
    <property type="project" value="InterPro"/>
</dbReference>
<dbReference type="PANTHER" id="PTHR23077">
    <property type="entry name" value="AAA-FAMILY ATPASE"/>
    <property type="match status" value="1"/>
</dbReference>
<dbReference type="FunFam" id="3.40.50.300:FF:000109">
    <property type="entry name" value="Peroxisomal biogenesis factor 6"/>
    <property type="match status" value="1"/>
</dbReference>
<dbReference type="CDD" id="cd19527">
    <property type="entry name" value="RecA-like_PEX6_r2"/>
    <property type="match status" value="1"/>
</dbReference>
<gene>
    <name evidence="13" type="ORF">PBRASI_LOCUS1387</name>
</gene>
<proteinExistence type="inferred from homology"/>
<keyword evidence="14" id="KW-1185">Reference proteome</keyword>
<dbReference type="Gene3D" id="1.10.8.60">
    <property type="match status" value="2"/>
</dbReference>
<organism evidence="13 14">
    <name type="scientific">Paraglomus brasilianum</name>
    <dbReference type="NCBI Taxonomy" id="144538"/>
    <lineage>
        <taxon>Eukaryota</taxon>
        <taxon>Fungi</taxon>
        <taxon>Fungi incertae sedis</taxon>
        <taxon>Mucoromycota</taxon>
        <taxon>Glomeromycotina</taxon>
        <taxon>Glomeromycetes</taxon>
        <taxon>Paraglomerales</taxon>
        <taxon>Paraglomeraceae</taxon>
        <taxon>Paraglomus</taxon>
    </lineage>
</organism>
<evidence type="ECO:0000256" key="7">
    <source>
        <dbReference type="ARBA" id="ARBA00023136"/>
    </source>
</evidence>
<accession>A0A9N8WB65</accession>
<sequence>MVGMLTQKRHVARIDLLDSQIYDNNLVGIAEPLWNALYNSSQISENGDNTSKNYSLNTYLCVALTPADADRNLHLGEQKDIHDMSLIKSTIVFAQSCKIGPEEENLCYIAKEFAMQNNIHKGMSVEIEVTRPIALEEVILGALTSDAYELAIKNPHILTVSFQTTPPILLRHTQIFNVYPNLSSPSYRVLMSNPVLQGIVSPSTNFIVIDLSSSSSFLPTTPAPVTNSNQILPYSTDVELKDNLITNLIHGLDLQHSVNYFPLPDLTEGDRSKSGEETEEESIGSVDDEEDLEEASRQGETGMIRRTRKEEVQGVKFYPIALEEPLPISVWQPRPKEKDDLHMRVVINTAELANLGCLSGSWALICNPLNQNSKTQHSRLCQVYGAKLSKTHSPPLACITPLLYFNLGLNDVSSPNKMILIKPISKPQEPPPVADSVVVARVASPATSEPIFLPALYETFKKWFVEAERVVCEGDIVSIPFDEETVRLRPKKQGSEDLEEIQIPTAPSQSTAVLHFKITEVKSSVKTSRHRPGRRINQNKTLLNQAGLEHSRVPSIRHYYNIKSDAPLCPPSGSPLTSRGTPYGKLYDIVSSCLDPKAASLNLTCTVLVHGPRGCGKKTAVEWVAESVGVHLYEVNCFDFAGESDTKTEQSIRSRFNKALTYSPCIFLLKHIDALARKSVALETGQEPKVAIMLQDCFKQLIEAFRRIGHPVLVIGTTGDYDKIPASVVGCFRHEVVFEAPEEQMRLAMLQQLTKNTPLAPDVSLRTLATQTAALVAKDLAGLVARAGMAAYERIDKAIEMNGQKIDDTDIVKAGITLTMADFDTALGQTRASYSDSIGAPKIPNVTWDDVGGLAEVKSDILETIQLPLEHPELFATGMKKRTGILLYGPPGTGKTLLAKAVATSCSLNFFSVKGPELLNMYIGESEANVRRVFQRARDARPCVIFFDELDSVAPKRGEKGDSGGVMDRIVSQLLAELDGMGQAGGASDVFVIGATNRPDLLDPALLRPGRFDKLLYLGVNEDHEQQLKVIKALTRKFRLHPSLKLRKIAENCPFNYTGADFYALCSDAMLNAMSRTAESIEAKVAELNSNPQVNLKFPRPLTSQYYLDHLATPAETMVQVTENDFVKALSELIPSVSEKELEHYKMVQMRFNKQEENGDRTEVGASDGNGELAGPSGRKGKGKAKAG</sequence>
<dbReference type="InterPro" id="IPR003593">
    <property type="entry name" value="AAA+_ATPase"/>
</dbReference>
<comment type="similarity">
    <text evidence="2">Belongs to the AAA ATPase family.</text>
</comment>
<evidence type="ECO:0000256" key="5">
    <source>
        <dbReference type="ARBA" id="ARBA00022801"/>
    </source>
</evidence>
<feature type="compositionally biased region" description="Basic and acidic residues" evidence="11">
    <location>
        <begin position="1153"/>
        <end position="1163"/>
    </location>
</feature>
<dbReference type="PANTHER" id="PTHR23077:SF9">
    <property type="entry name" value="PEROXISOMAL ATPASE PEX6"/>
    <property type="match status" value="1"/>
</dbReference>
<dbReference type="EMBL" id="CAJVPI010000089">
    <property type="protein sequence ID" value="CAG8477334.1"/>
    <property type="molecule type" value="Genomic_DNA"/>
</dbReference>
<name>A0A9N8WB65_9GLOM</name>
<evidence type="ECO:0000256" key="1">
    <source>
        <dbReference type="ARBA" id="ARBA00004370"/>
    </source>
</evidence>
<keyword evidence="3" id="KW-0962">Peroxisome biogenesis</keyword>
<evidence type="ECO:0000256" key="2">
    <source>
        <dbReference type="ARBA" id="ARBA00006914"/>
    </source>
</evidence>
<dbReference type="GO" id="GO:0005524">
    <property type="term" value="F:ATP binding"/>
    <property type="evidence" value="ECO:0007669"/>
    <property type="project" value="UniProtKB-KW"/>
</dbReference>
<dbReference type="GO" id="GO:0005778">
    <property type="term" value="C:peroxisomal membrane"/>
    <property type="evidence" value="ECO:0007669"/>
    <property type="project" value="TreeGrafter"/>
</dbReference>
<evidence type="ECO:0000256" key="8">
    <source>
        <dbReference type="ARBA" id="ARBA00034811"/>
    </source>
</evidence>
<dbReference type="InterPro" id="IPR027417">
    <property type="entry name" value="P-loop_NTPase"/>
</dbReference>
<dbReference type="InterPro" id="IPR050168">
    <property type="entry name" value="AAA_ATPase_domain"/>
</dbReference>
<comment type="caution">
    <text evidence="13">The sequence shown here is derived from an EMBL/GenBank/DDBJ whole genome shotgun (WGS) entry which is preliminary data.</text>
</comment>
<evidence type="ECO:0000256" key="9">
    <source>
        <dbReference type="ARBA" id="ARBA00034920"/>
    </source>
</evidence>
<evidence type="ECO:0000256" key="3">
    <source>
        <dbReference type="ARBA" id="ARBA00022593"/>
    </source>
</evidence>
<comment type="subcellular location">
    <subcellularLocation>
        <location evidence="1">Membrane</location>
    </subcellularLocation>
</comment>
<evidence type="ECO:0000313" key="14">
    <source>
        <dbReference type="Proteomes" id="UP000789739"/>
    </source>
</evidence>
<dbReference type="InterPro" id="IPR047533">
    <property type="entry name" value="RecA-like_PEX6_r2"/>
</dbReference>
<feature type="domain" description="AAA+ ATPase" evidence="12">
    <location>
        <begin position="603"/>
        <end position="742"/>
    </location>
</feature>
<dbReference type="AlphaFoldDB" id="A0A9N8WB65"/>
<keyword evidence="4" id="KW-0547">Nucleotide-binding</keyword>
<dbReference type="Pfam" id="PF00004">
    <property type="entry name" value="AAA"/>
    <property type="match status" value="2"/>
</dbReference>
<dbReference type="InterPro" id="IPR003960">
    <property type="entry name" value="ATPase_AAA_CS"/>
</dbReference>
<dbReference type="GO" id="GO:0005829">
    <property type="term" value="C:cytosol"/>
    <property type="evidence" value="ECO:0007669"/>
    <property type="project" value="TreeGrafter"/>
</dbReference>
<protein>
    <recommendedName>
        <fullName evidence="8">Peroxisomal ATPase PEX6</fullName>
    </recommendedName>
    <alternativeName>
        <fullName evidence="9">Peroxin-6</fullName>
    </alternativeName>
</protein>
<evidence type="ECO:0000256" key="6">
    <source>
        <dbReference type="ARBA" id="ARBA00022840"/>
    </source>
</evidence>
<dbReference type="InterPro" id="IPR003959">
    <property type="entry name" value="ATPase_AAA_core"/>
</dbReference>
<dbReference type="Gene3D" id="3.40.50.300">
    <property type="entry name" value="P-loop containing nucleotide triphosphate hydrolases"/>
    <property type="match status" value="2"/>
</dbReference>
<feature type="domain" description="AAA+ ATPase" evidence="12">
    <location>
        <begin position="881"/>
        <end position="1022"/>
    </location>
</feature>
<evidence type="ECO:0000259" key="12">
    <source>
        <dbReference type="SMART" id="SM00382"/>
    </source>
</evidence>
<reference evidence="13" key="1">
    <citation type="submission" date="2021-06" db="EMBL/GenBank/DDBJ databases">
        <authorList>
            <person name="Kallberg Y."/>
            <person name="Tangrot J."/>
            <person name="Rosling A."/>
        </authorList>
    </citation>
    <scope>NUCLEOTIDE SEQUENCE</scope>
    <source>
        <strain evidence="13">BR232B</strain>
    </source>
</reference>
<evidence type="ECO:0000256" key="11">
    <source>
        <dbReference type="SAM" id="MobiDB-lite"/>
    </source>
</evidence>
<dbReference type="Pfam" id="PF23315">
    <property type="entry name" value="PEX6_4th"/>
    <property type="match status" value="1"/>
</dbReference>
<feature type="region of interest" description="Disordered" evidence="11">
    <location>
        <begin position="265"/>
        <end position="306"/>
    </location>
</feature>
<dbReference type="PROSITE" id="PS00674">
    <property type="entry name" value="AAA"/>
    <property type="match status" value="1"/>
</dbReference>
<feature type="region of interest" description="Disordered" evidence="11">
    <location>
        <begin position="1153"/>
        <end position="1188"/>
    </location>
</feature>
<evidence type="ECO:0000256" key="4">
    <source>
        <dbReference type="ARBA" id="ARBA00022741"/>
    </source>
</evidence>
<dbReference type="FunFam" id="1.10.8.60:FF:000039">
    <property type="entry name" value="peroxisome biogenesis factor 6"/>
    <property type="match status" value="1"/>
</dbReference>